<keyword evidence="2" id="KW-0472">Membrane</keyword>
<sequence>VGNLQRMRRVAWVAGTVSVVGFVVEIAIIVAAAAMQTTSHFNVTTPLHAALWSVMAASIVVIWAMSLIVCLALFRNGPGDPARTRAIRSGAVIAIIGMGLAYLMTAPTADQLENYQGIVGAHTVGLPDGGPGLPLLGWSTVAGDLRIPHFVGMHALQALPLYVIALEVLARRWPRLGQVRLRLTTVAVAAYGAGLAVVTWQALAGQSIVRPAGPVLVAGVVVAVGAIGAFAGVLATARPTGGPVAGDGTAPTPAVVAGRPGGVV</sequence>
<proteinExistence type="predicted"/>
<feature type="transmembrane region" description="Helical" evidence="2">
    <location>
        <begin position="215"/>
        <end position="235"/>
    </location>
</feature>
<gene>
    <name evidence="3" type="ORF">PU560_10165</name>
</gene>
<comment type="caution">
    <text evidence="3">The sequence shown here is derived from an EMBL/GenBank/DDBJ whole genome shotgun (WGS) entry which is preliminary data.</text>
</comment>
<evidence type="ECO:0000256" key="2">
    <source>
        <dbReference type="SAM" id="Phobius"/>
    </source>
</evidence>
<feature type="region of interest" description="Disordered" evidence="1">
    <location>
        <begin position="245"/>
        <end position="264"/>
    </location>
</feature>
<organism evidence="3 4">
    <name type="scientific">Georgenia halotolerans</name>
    <dbReference type="NCBI Taxonomy" id="3028317"/>
    <lineage>
        <taxon>Bacteria</taxon>
        <taxon>Bacillati</taxon>
        <taxon>Actinomycetota</taxon>
        <taxon>Actinomycetes</taxon>
        <taxon>Micrococcales</taxon>
        <taxon>Bogoriellaceae</taxon>
        <taxon>Georgenia</taxon>
    </lineage>
</organism>
<dbReference type="EMBL" id="JARACI010000985">
    <property type="protein sequence ID" value="MDD9206828.1"/>
    <property type="molecule type" value="Genomic_DNA"/>
</dbReference>
<evidence type="ECO:0000313" key="4">
    <source>
        <dbReference type="Proteomes" id="UP001165561"/>
    </source>
</evidence>
<protein>
    <submittedName>
        <fullName evidence="3">Uncharacterized protein</fullName>
    </submittedName>
</protein>
<keyword evidence="2" id="KW-0812">Transmembrane</keyword>
<evidence type="ECO:0000313" key="3">
    <source>
        <dbReference type="EMBL" id="MDD9206828.1"/>
    </source>
</evidence>
<feature type="non-terminal residue" evidence="3">
    <location>
        <position position="1"/>
    </location>
</feature>
<keyword evidence="4" id="KW-1185">Reference proteome</keyword>
<dbReference type="Proteomes" id="UP001165561">
    <property type="component" value="Unassembled WGS sequence"/>
</dbReference>
<keyword evidence="2" id="KW-1133">Transmembrane helix</keyword>
<evidence type="ECO:0000256" key="1">
    <source>
        <dbReference type="SAM" id="MobiDB-lite"/>
    </source>
</evidence>
<accession>A0ABT5TXM5</accession>
<feature type="transmembrane region" description="Helical" evidence="2">
    <location>
        <begin position="47"/>
        <end position="74"/>
    </location>
</feature>
<reference evidence="3" key="1">
    <citation type="submission" date="2023-02" db="EMBL/GenBank/DDBJ databases">
        <title>Georgenia sp.10Sc9-8, isolated from a soil sample collected from the Taklamakan desert.</title>
        <authorList>
            <person name="Liu S."/>
        </authorList>
    </citation>
    <scope>NUCLEOTIDE SEQUENCE</scope>
    <source>
        <strain evidence="3">10Sc9-8</strain>
    </source>
</reference>
<feature type="transmembrane region" description="Helical" evidence="2">
    <location>
        <begin position="12"/>
        <end position="35"/>
    </location>
</feature>
<feature type="transmembrane region" description="Helical" evidence="2">
    <location>
        <begin position="86"/>
        <end position="105"/>
    </location>
</feature>
<feature type="transmembrane region" description="Helical" evidence="2">
    <location>
        <begin position="147"/>
        <end position="169"/>
    </location>
</feature>
<feature type="transmembrane region" description="Helical" evidence="2">
    <location>
        <begin position="181"/>
        <end position="203"/>
    </location>
</feature>
<name>A0ABT5TXM5_9MICO</name>
<feature type="compositionally biased region" description="Low complexity" evidence="1">
    <location>
        <begin position="249"/>
        <end position="258"/>
    </location>
</feature>